<dbReference type="PANTHER" id="PTHR43420:SF3">
    <property type="entry name" value="N-ACETYLTRANSFERASE DOMAIN-CONTAINING PROTEIN"/>
    <property type="match status" value="1"/>
</dbReference>
<dbReference type="InterPro" id="IPR050680">
    <property type="entry name" value="YpeA/RimI_acetyltransf"/>
</dbReference>
<evidence type="ECO:0000259" key="3">
    <source>
        <dbReference type="PROSITE" id="PS51186"/>
    </source>
</evidence>
<dbReference type="InterPro" id="IPR016181">
    <property type="entry name" value="Acyl_CoA_acyltransferase"/>
</dbReference>
<keyword evidence="1" id="KW-0808">Transferase</keyword>
<dbReference type="Gene3D" id="3.40.630.30">
    <property type="match status" value="1"/>
</dbReference>
<name>A0A1B1ALP1_9PROT</name>
<protein>
    <recommendedName>
        <fullName evidence="3">N-acetyltransferase domain-containing protein</fullName>
    </recommendedName>
</protein>
<feature type="domain" description="N-acetyltransferase" evidence="3">
    <location>
        <begin position="87"/>
        <end position="226"/>
    </location>
</feature>
<dbReference type="InterPro" id="IPR013653">
    <property type="entry name" value="GCN5-like_dom"/>
</dbReference>
<evidence type="ECO:0000256" key="1">
    <source>
        <dbReference type="ARBA" id="ARBA00022679"/>
    </source>
</evidence>
<proteinExistence type="predicted"/>
<dbReference type="Proteomes" id="UP000092498">
    <property type="component" value="Chromosome"/>
</dbReference>
<keyword evidence="5" id="KW-1185">Reference proteome</keyword>
<organism evidence="4 5">
    <name type="scientific">Candidatus Viadribacter manganicus</name>
    <dbReference type="NCBI Taxonomy" id="1759059"/>
    <lineage>
        <taxon>Bacteria</taxon>
        <taxon>Pseudomonadati</taxon>
        <taxon>Pseudomonadota</taxon>
        <taxon>Alphaproteobacteria</taxon>
        <taxon>Hyphomonadales</taxon>
        <taxon>Hyphomonadaceae</taxon>
        <taxon>Candidatus Viadribacter</taxon>
    </lineage>
</organism>
<dbReference type="InParanoid" id="A0A1B1ALP1"/>
<dbReference type="PANTHER" id="PTHR43420">
    <property type="entry name" value="ACETYLTRANSFERASE"/>
    <property type="match status" value="1"/>
</dbReference>
<dbReference type="CDD" id="cd04301">
    <property type="entry name" value="NAT_SF"/>
    <property type="match status" value="1"/>
</dbReference>
<dbReference type="KEGG" id="cbot:ATE48_16990"/>
<dbReference type="GO" id="GO:0016747">
    <property type="term" value="F:acyltransferase activity, transferring groups other than amino-acyl groups"/>
    <property type="evidence" value="ECO:0007669"/>
    <property type="project" value="InterPro"/>
</dbReference>
<dbReference type="AlphaFoldDB" id="A0A1B1ALP1"/>
<dbReference type="EMBL" id="CP013244">
    <property type="protein sequence ID" value="ANP47483.1"/>
    <property type="molecule type" value="Genomic_DNA"/>
</dbReference>
<dbReference type="RefSeq" id="WP_066773661.1">
    <property type="nucleotide sequence ID" value="NZ_CP013244.1"/>
</dbReference>
<dbReference type="InterPro" id="IPR000182">
    <property type="entry name" value="GNAT_dom"/>
</dbReference>
<sequence length="226" mass="23911">MNGHPLDNPIWNALNSRLSHFGEGGADAKRFVLDVSPFAAAADASPAAIASLGALVPEASEISLLQVAPPAPPPGVIVNMSALGVQMVARAITKNEKPFAIEQLGDDNAAEMLALATRTKPGPFRTRTHALGRFVGIRDNGVLVAMAGERLQTEGFIEISAVCTHPDYRGRGYGAALMRTVGARIIADGATPFLHSYADNTTAIALYKSLGFEQRCEVIHAVWVRA</sequence>
<dbReference type="STRING" id="1759059.ATE48_16990"/>
<gene>
    <name evidence="4" type="ORF">ATE48_16990</name>
</gene>
<evidence type="ECO:0000256" key="2">
    <source>
        <dbReference type="ARBA" id="ARBA00023315"/>
    </source>
</evidence>
<dbReference type="SUPFAM" id="SSF55729">
    <property type="entry name" value="Acyl-CoA N-acyltransferases (Nat)"/>
    <property type="match status" value="1"/>
</dbReference>
<dbReference type="Pfam" id="PF08445">
    <property type="entry name" value="FR47"/>
    <property type="match status" value="1"/>
</dbReference>
<dbReference type="PROSITE" id="PS51186">
    <property type="entry name" value="GNAT"/>
    <property type="match status" value="1"/>
</dbReference>
<keyword evidence="2" id="KW-0012">Acyltransferase</keyword>
<reference evidence="4 5" key="1">
    <citation type="submission" date="2015-11" db="EMBL/GenBank/DDBJ databases">
        <title>Whole-Genome Sequence of Candidatus Oderbacter manganicum from the National Park Lower Oder Valley, Germany.</title>
        <authorList>
            <person name="Braun B."/>
            <person name="Liere K."/>
            <person name="Szewzyk U."/>
        </authorList>
    </citation>
    <scope>NUCLEOTIDE SEQUENCE [LARGE SCALE GENOMIC DNA]</scope>
    <source>
        <strain evidence="4 5">OTSz_A_272</strain>
    </source>
</reference>
<accession>A0A1B1ALP1</accession>
<evidence type="ECO:0000313" key="4">
    <source>
        <dbReference type="EMBL" id="ANP47483.1"/>
    </source>
</evidence>
<dbReference type="OrthoDB" id="9797456at2"/>
<evidence type="ECO:0000313" key="5">
    <source>
        <dbReference type="Proteomes" id="UP000092498"/>
    </source>
</evidence>